<evidence type="ECO:0000313" key="1">
    <source>
        <dbReference type="EnsemblMetazoa" id="RPRC012447-PA"/>
    </source>
</evidence>
<protein>
    <submittedName>
        <fullName evidence="1">Uncharacterized protein</fullName>
    </submittedName>
</protein>
<sequence length="113" mass="12057">MELLSKGSKKKTTAVVLAVVLVAFIVAALVYFLKPEQAPVVTPSSSYINTKQGLTLESVIAGEFNPKTFNGSWVSENSACLPDCGKRYIDGADSTVLITLFSVVRVDSNVPFG</sequence>
<dbReference type="EMBL" id="ACPB03004689">
    <property type="status" value="NOT_ANNOTATED_CDS"/>
    <property type="molecule type" value="Genomic_DNA"/>
</dbReference>
<dbReference type="AlphaFoldDB" id="T1I825"/>
<dbReference type="Proteomes" id="UP000015103">
    <property type="component" value="Unassembled WGS sequence"/>
</dbReference>
<accession>T1I825</accession>
<keyword evidence="2" id="KW-1185">Reference proteome</keyword>
<organism evidence="1 2">
    <name type="scientific">Rhodnius prolixus</name>
    <name type="common">Triatomid bug</name>
    <dbReference type="NCBI Taxonomy" id="13249"/>
    <lineage>
        <taxon>Eukaryota</taxon>
        <taxon>Metazoa</taxon>
        <taxon>Ecdysozoa</taxon>
        <taxon>Arthropoda</taxon>
        <taxon>Hexapoda</taxon>
        <taxon>Insecta</taxon>
        <taxon>Pterygota</taxon>
        <taxon>Neoptera</taxon>
        <taxon>Paraneoptera</taxon>
        <taxon>Hemiptera</taxon>
        <taxon>Heteroptera</taxon>
        <taxon>Panheteroptera</taxon>
        <taxon>Cimicomorpha</taxon>
        <taxon>Reduviidae</taxon>
        <taxon>Triatominae</taxon>
        <taxon>Rhodnius</taxon>
    </lineage>
</organism>
<dbReference type="InParanoid" id="T1I825"/>
<evidence type="ECO:0000313" key="2">
    <source>
        <dbReference type="Proteomes" id="UP000015103"/>
    </source>
</evidence>
<proteinExistence type="predicted"/>
<dbReference type="EnsemblMetazoa" id="RPRC012447-RA">
    <property type="protein sequence ID" value="RPRC012447-PA"/>
    <property type="gene ID" value="RPRC012447"/>
</dbReference>
<dbReference type="VEuPathDB" id="VectorBase:RPRC012447"/>
<reference evidence="1" key="1">
    <citation type="submission" date="2015-05" db="UniProtKB">
        <authorList>
            <consortium name="EnsemblMetazoa"/>
        </authorList>
    </citation>
    <scope>IDENTIFICATION</scope>
</reference>
<name>T1I825_RHOPR</name>
<dbReference type="HOGENOM" id="CLU_2136557_0_0_1"/>